<feature type="transmembrane region" description="Helical" evidence="6">
    <location>
        <begin position="71"/>
        <end position="99"/>
    </location>
</feature>
<feature type="chain" id="PRO_5028814647" description="Magnesium transporter" evidence="7">
    <location>
        <begin position="23"/>
        <end position="329"/>
    </location>
</feature>
<evidence type="ECO:0000256" key="7">
    <source>
        <dbReference type="SAM" id="SignalP"/>
    </source>
</evidence>
<keyword evidence="3" id="KW-0256">Endoplasmic reticulum</keyword>
<dbReference type="KEGG" id="trg:TRUGW13939_11157"/>
<dbReference type="PANTHER" id="PTHR12570:SF85">
    <property type="entry name" value="DUF803 DOMAIN MEMBRANE PROTEIN (AFU_ORTHOLOGUE AFUA_1G15880)"/>
    <property type="match status" value="1"/>
</dbReference>
<dbReference type="OrthoDB" id="6428174at2759"/>
<feature type="transmembrane region" description="Helical" evidence="6">
    <location>
        <begin position="106"/>
        <end position="125"/>
    </location>
</feature>
<feature type="transmembrane region" description="Helical" evidence="6">
    <location>
        <begin position="242"/>
        <end position="262"/>
    </location>
</feature>
<reference evidence="9" key="1">
    <citation type="submission" date="2020-06" db="EMBL/GenBank/DDBJ databases">
        <title>A chromosome-scale genome assembly of Talaromyces rugulosus W13939.</title>
        <authorList>
            <person name="Wang B."/>
            <person name="Guo L."/>
            <person name="Ye K."/>
            <person name="Wang L."/>
        </authorList>
    </citation>
    <scope>NUCLEOTIDE SEQUENCE [LARGE SCALE GENOMIC DNA]</scope>
    <source>
        <strain evidence="9">W13939</strain>
    </source>
</reference>
<evidence type="ECO:0000256" key="5">
    <source>
        <dbReference type="ARBA" id="ARBA00023136"/>
    </source>
</evidence>
<evidence type="ECO:0000256" key="2">
    <source>
        <dbReference type="ARBA" id="ARBA00022692"/>
    </source>
</evidence>
<dbReference type="Pfam" id="PF05653">
    <property type="entry name" value="Mg_trans_NIPA"/>
    <property type="match status" value="1"/>
</dbReference>
<gene>
    <name evidence="8" type="ORF">TRUGW13939_11157</name>
</gene>
<dbReference type="GO" id="GO:0016020">
    <property type="term" value="C:membrane"/>
    <property type="evidence" value="ECO:0007669"/>
    <property type="project" value="UniProtKB-SubCell"/>
</dbReference>
<dbReference type="RefSeq" id="XP_035350158.1">
    <property type="nucleotide sequence ID" value="XM_035494265.1"/>
</dbReference>
<proteinExistence type="predicted"/>
<keyword evidence="4 6" id="KW-1133">Transmembrane helix</keyword>
<feature type="transmembrane region" description="Helical" evidence="6">
    <location>
        <begin position="274"/>
        <end position="293"/>
    </location>
</feature>
<sequence>MGSAHDKFIGLALAMLSSVATGSSYVITKKSLIQSSDRHGFDGSGIQYIKNPLWWCGTLTLVSGELMNTAAYAFAPAVLVTPMGAMSVLIGAILGAYFLEEHLNTVGRLGCATCLLGSILIVLHAPADPELTTIDQILNLATQPLFLLYLAFVLAFTIYAIYRLAPRSGSTNPIIYISICSLVGSLSVMSIKAFSIAVKLTIAGDNQFTSASTYVFLIAVVITTITQTHYLNKAMSHFPASLVNAIFYVGFTTCTLSASFIFYKGINTDDVTNIFSIVCGFLLDFTGVAVLTLSKKEENAIHRQKADYRPLDEADDEAFELQGTATRSN</sequence>
<dbReference type="GeneID" id="55998635"/>
<name>A0A7H8RC16_TALRU</name>
<dbReference type="PANTHER" id="PTHR12570">
    <property type="match status" value="1"/>
</dbReference>
<keyword evidence="7" id="KW-0732">Signal</keyword>
<dbReference type="SUPFAM" id="SSF103481">
    <property type="entry name" value="Multidrug resistance efflux transporter EmrE"/>
    <property type="match status" value="1"/>
</dbReference>
<evidence type="ECO:0000256" key="4">
    <source>
        <dbReference type="ARBA" id="ARBA00022989"/>
    </source>
</evidence>
<evidence type="ECO:0000313" key="8">
    <source>
        <dbReference type="EMBL" id="QKX63984.1"/>
    </source>
</evidence>
<keyword evidence="9" id="KW-1185">Reference proteome</keyword>
<evidence type="ECO:0000313" key="9">
    <source>
        <dbReference type="Proteomes" id="UP000509510"/>
    </source>
</evidence>
<feature type="transmembrane region" description="Helical" evidence="6">
    <location>
        <begin position="211"/>
        <end position="230"/>
    </location>
</feature>
<dbReference type="InterPro" id="IPR037185">
    <property type="entry name" value="EmrE-like"/>
</dbReference>
<dbReference type="InterPro" id="IPR008521">
    <property type="entry name" value="Mg_trans_NIPA"/>
</dbReference>
<comment type="subcellular location">
    <subcellularLocation>
        <location evidence="1">Endoplasmic reticulum membrane</location>
        <topology evidence="1">Multi-pass membrane protein</topology>
    </subcellularLocation>
</comment>
<feature type="transmembrane region" description="Helical" evidence="6">
    <location>
        <begin position="145"/>
        <end position="162"/>
    </location>
</feature>
<feature type="signal peptide" evidence="7">
    <location>
        <begin position="1"/>
        <end position="22"/>
    </location>
</feature>
<dbReference type="Proteomes" id="UP000509510">
    <property type="component" value="Chromosome VI"/>
</dbReference>
<dbReference type="EMBL" id="CP055903">
    <property type="protein sequence ID" value="QKX63984.1"/>
    <property type="molecule type" value="Genomic_DNA"/>
</dbReference>
<organism evidence="8 9">
    <name type="scientific">Talaromyces rugulosus</name>
    <name type="common">Penicillium rugulosum</name>
    <dbReference type="NCBI Taxonomy" id="121627"/>
    <lineage>
        <taxon>Eukaryota</taxon>
        <taxon>Fungi</taxon>
        <taxon>Dikarya</taxon>
        <taxon>Ascomycota</taxon>
        <taxon>Pezizomycotina</taxon>
        <taxon>Eurotiomycetes</taxon>
        <taxon>Eurotiomycetidae</taxon>
        <taxon>Eurotiales</taxon>
        <taxon>Trichocomaceae</taxon>
        <taxon>Talaromyces</taxon>
        <taxon>Talaromyces sect. Islandici</taxon>
    </lineage>
</organism>
<evidence type="ECO:0000256" key="3">
    <source>
        <dbReference type="ARBA" id="ARBA00022824"/>
    </source>
</evidence>
<dbReference type="AlphaFoldDB" id="A0A7H8RC16"/>
<accession>A0A7H8RC16</accession>
<protein>
    <recommendedName>
        <fullName evidence="10">Magnesium transporter</fullName>
    </recommendedName>
</protein>
<evidence type="ECO:0008006" key="10">
    <source>
        <dbReference type="Google" id="ProtNLM"/>
    </source>
</evidence>
<feature type="transmembrane region" description="Helical" evidence="6">
    <location>
        <begin position="174"/>
        <end position="191"/>
    </location>
</feature>
<evidence type="ECO:0000256" key="6">
    <source>
        <dbReference type="SAM" id="Phobius"/>
    </source>
</evidence>
<evidence type="ECO:0000256" key="1">
    <source>
        <dbReference type="ARBA" id="ARBA00004477"/>
    </source>
</evidence>
<keyword evidence="5 6" id="KW-0472">Membrane</keyword>
<dbReference type="GO" id="GO:0015095">
    <property type="term" value="F:magnesium ion transmembrane transporter activity"/>
    <property type="evidence" value="ECO:0007669"/>
    <property type="project" value="InterPro"/>
</dbReference>
<keyword evidence="2 6" id="KW-0812">Transmembrane</keyword>